<dbReference type="EMBL" id="JAAALK010000080">
    <property type="protein sequence ID" value="KAG8093692.1"/>
    <property type="molecule type" value="Genomic_DNA"/>
</dbReference>
<feature type="domain" description="GATA-type" evidence="8">
    <location>
        <begin position="180"/>
        <end position="216"/>
    </location>
</feature>
<dbReference type="PANTHER" id="PTHR45658">
    <property type="entry name" value="GATA TRANSCRIPTION FACTOR"/>
    <property type="match status" value="1"/>
</dbReference>
<gene>
    <name evidence="9" type="ORF">GUJ93_ZPchr0012g22200</name>
</gene>
<dbReference type="SMART" id="SM00401">
    <property type="entry name" value="ZnF_GATA"/>
    <property type="match status" value="2"/>
</dbReference>
<dbReference type="EMBL" id="JAAALK010000080">
    <property type="protein sequence ID" value="KAG8093691.1"/>
    <property type="molecule type" value="Genomic_DNA"/>
</dbReference>
<dbReference type="GO" id="GO:0043565">
    <property type="term" value="F:sequence-specific DNA binding"/>
    <property type="evidence" value="ECO:0007669"/>
    <property type="project" value="InterPro"/>
</dbReference>
<dbReference type="Pfam" id="PF00320">
    <property type="entry name" value="GATA"/>
    <property type="match status" value="2"/>
</dbReference>
<keyword evidence="2" id="KW-0479">Metal-binding</keyword>
<keyword evidence="3 6" id="KW-0863">Zinc-finger</keyword>
<keyword evidence="4" id="KW-0862">Zinc</keyword>
<dbReference type="GO" id="GO:0006355">
    <property type="term" value="P:regulation of DNA-templated transcription"/>
    <property type="evidence" value="ECO:0007669"/>
    <property type="project" value="InterPro"/>
</dbReference>
<reference evidence="9" key="1">
    <citation type="journal article" date="2021" name="bioRxiv">
        <title>Whole Genome Assembly and Annotation of Northern Wild Rice, Zizania palustris L., Supports a Whole Genome Duplication in the Zizania Genus.</title>
        <authorList>
            <person name="Haas M."/>
            <person name="Kono T."/>
            <person name="Macchietto M."/>
            <person name="Millas R."/>
            <person name="McGilp L."/>
            <person name="Shao M."/>
            <person name="Duquette J."/>
            <person name="Hirsch C.N."/>
            <person name="Kimball J."/>
        </authorList>
    </citation>
    <scope>NUCLEOTIDE SEQUENCE</scope>
    <source>
        <tissue evidence="9">Fresh leaf tissue</tissue>
    </source>
</reference>
<evidence type="ECO:0000256" key="6">
    <source>
        <dbReference type="PROSITE-ProRule" id="PRU00094"/>
    </source>
</evidence>
<dbReference type="OrthoDB" id="2162994at2759"/>
<evidence type="ECO:0000256" key="5">
    <source>
        <dbReference type="ARBA" id="ARBA00023159"/>
    </source>
</evidence>
<accession>A0A8J5WRY0</accession>
<dbReference type="PANTHER" id="PTHR45658:SF130">
    <property type="entry name" value="GATA TRANSCRIPTION FACTOR 14"/>
    <property type="match status" value="1"/>
</dbReference>
<dbReference type="CDD" id="cd00202">
    <property type="entry name" value="ZnF_GATA"/>
    <property type="match status" value="2"/>
</dbReference>
<sequence length="319" mass="35182">MAGFEGVRELEVPFAYVLALSSLAPLAVVASPFDAVVPRKPRSFLPTAVPMAWWSYRVPVIAPLPPPADKPVKKPPKRARRCLNCDAVDTPQWRSGPMGKSTLCNACGVRYRALGTLQDHLPAARTIAEPRPETPESPPDSPIWEPENKSPDIYLVRKPPRKDSAPPPAPAPRRKKKLKKNTMKSCTHCGSSETPQWREGPMGRSTLCNACGVRYRQGRLLPEYRPKGSPTFLPSEHSNNHRQLLELYRKRQENNHSAPPPMVDSATPMPIVDEKPIDLPQEQPIDEPVPAAGEMPSSLDALLDGPSAPLIMDGDDFLD</sequence>
<keyword evidence="10" id="KW-1185">Reference proteome</keyword>
<evidence type="ECO:0000256" key="2">
    <source>
        <dbReference type="ARBA" id="ARBA00022723"/>
    </source>
</evidence>
<keyword evidence="5" id="KW-0010">Activator</keyword>
<feature type="compositionally biased region" description="Polar residues" evidence="7">
    <location>
        <begin position="183"/>
        <end position="195"/>
    </location>
</feature>
<comment type="caution">
    <text evidence="9">The sequence shown here is derived from an EMBL/GenBank/DDBJ whole genome shotgun (WGS) entry which is preliminary data.</text>
</comment>
<dbReference type="Proteomes" id="UP000729402">
    <property type="component" value="Unassembled WGS sequence"/>
</dbReference>
<feature type="compositionally biased region" description="Basic residues" evidence="7">
    <location>
        <begin position="172"/>
        <end position="182"/>
    </location>
</feature>
<feature type="region of interest" description="Disordered" evidence="7">
    <location>
        <begin position="125"/>
        <end position="201"/>
    </location>
</feature>
<organism evidence="9 10">
    <name type="scientific">Zizania palustris</name>
    <name type="common">Northern wild rice</name>
    <dbReference type="NCBI Taxonomy" id="103762"/>
    <lineage>
        <taxon>Eukaryota</taxon>
        <taxon>Viridiplantae</taxon>
        <taxon>Streptophyta</taxon>
        <taxon>Embryophyta</taxon>
        <taxon>Tracheophyta</taxon>
        <taxon>Spermatophyta</taxon>
        <taxon>Magnoliopsida</taxon>
        <taxon>Liliopsida</taxon>
        <taxon>Poales</taxon>
        <taxon>Poaceae</taxon>
        <taxon>BOP clade</taxon>
        <taxon>Oryzoideae</taxon>
        <taxon>Oryzeae</taxon>
        <taxon>Zizaniinae</taxon>
        <taxon>Zizania</taxon>
    </lineage>
</organism>
<evidence type="ECO:0000259" key="8">
    <source>
        <dbReference type="PROSITE" id="PS50114"/>
    </source>
</evidence>
<evidence type="ECO:0000313" key="10">
    <source>
        <dbReference type="Proteomes" id="UP000729402"/>
    </source>
</evidence>
<evidence type="ECO:0000256" key="4">
    <source>
        <dbReference type="ARBA" id="ARBA00022833"/>
    </source>
</evidence>
<evidence type="ECO:0000256" key="3">
    <source>
        <dbReference type="ARBA" id="ARBA00022771"/>
    </source>
</evidence>
<dbReference type="InterPro" id="IPR051140">
    <property type="entry name" value="GATA_TF"/>
</dbReference>
<evidence type="ECO:0000256" key="7">
    <source>
        <dbReference type="SAM" id="MobiDB-lite"/>
    </source>
</evidence>
<reference evidence="9" key="2">
    <citation type="submission" date="2021-02" db="EMBL/GenBank/DDBJ databases">
        <authorList>
            <person name="Kimball J.A."/>
            <person name="Haas M.W."/>
            <person name="Macchietto M."/>
            <person name="Kono T."/>
            <person name="Duquette J."/>
            <person name="Shao M."/>
        </authorList>
    </citation>
    <scope>NUCLEOTIDE SEQUENCE</scope>
    <source>
        <tissue evidence="9">Fresh leaf tissue</tissue>
    </source>
</reference>
<comment type="similarity">
    <text evidence="1">Belongs to the type IV zinc-finger family. Class A subfamily.</text>
</comment>
<dbReference type="FunFam" id="3.30.50.10:FF:000041">
    <property type="entry name" value="GATA transcription factor 14"/>
    <property type="match status" value="1"/>
</dbReference>
<feature type="region of interest" description="Disordered" evidence="7">
    <location>
        <begin position="254"/>
        <end position="319"/>
    </location>
</feature>
<dbReference type="PROSITE" id="PS00344">
    <property type="entry name" value="GATA_ZN_FINGER_1"/>
    <property type="match status" value="2"/>
</dbReference>
<evidence type="ECO:0000256" key="1">
    <source>
        <dbReference type="ARBA" id="ARBA00005694"/>
    </source>
</evidence>
<evidence type="ECO:0000313" key="9">
    <source>
        <dbReference type="EMBL" id="KAG8093692.1"/>
    </source>
</evidence>
<dbReference type="InterPro" id="IPR000679">
    <property type="entry name" value="Znf_GATA"/>
</dbReference>
<proteinExistence type="inferred from homology"/>
<protein>
    <recommendedName>
        <fullName evidence="8">GATA-type domain-containing protein</fullName>
    </recommendedName>
</protein>
<dbReference type="GO" id="GO:0008270">
    <property type="term" value="F:zinc ion binding"/>
    <property type="evidence" value="ECO:0007669"/>
    <property type="project" value="UniProtKB-KW"/>
</dbReference>
<feature type="domain" description="GATA-type" evidence="8">
    <location>
        <begin position="76"/>
        <end position="131"/>
    </location>
</feature>
<dbReference type="PROSITE" id="PS50114">
    <property type="entry name" value="GATA_ZN_FINGER_2"/>
    <property type="match status" value="2"/>
</dbReference>
<dbReference type="AlphaFoldDB" id="A0A8J5WRY0"/>
<name>A0A8J5WRY0_ZIZPA</name>